<comment type="caution">
    <text evidence="2">The sequence shown here is derived from an EMBL/GenBank/DDBJ whole genome shotgun (WGS) entry which is preliminary data.</text>
</comment>
<gene>
    <name evidence="2" type="ORF">ZIOFF_059195</name>
</gene>
<feature type="compositionally biased region" description="Basic and acidic residues" evidence="1">
    <location>
        <begin position="317"/>
        <end position="328"/>
    </location>
</feature>
<reference evidence="2 3" key="1">
    <citation type="submission" date="2020-08" db="EMBL/GenBank/DDBJ databases">
        <title>Plant Genome Project.</title>
        <authorList>
            <person name="Zhang R.-G."/>
        </authorList>
    </citation>
    <scope>NUCLEOTIDE SEQUENCE [LARGE SCALE GENOMIC DNA]</scope>
    <source>
        <tissue evidence="2">Rhizome</tissue>
    </source>
</reference>
<keyword evidence="3" id="KW-1185">Reference proteome</keyword>
<dbReference type="AlphaFoldDB" id="A0A8J5F9X3"/>
<dbReference type="Proteomes" id="UP000734854">
    <property type="component" value="Unassembled WGS sequence"/>
</dbReference>
<evidence type="ECO:0000313" key="2">
    <source>
        <dbReference type="EMBL" id="KAG6482563.1"/>
    </source>
</evidence>
<dbReference type="EMBL" id="JACMSC010000016">
    <property type="protein sequence ID" value="KAG6482563.1"/>
    <property type="molecule type" value="Genomic_DNA"/>
</dbReference>
<name>A0A8J5F9X3_ZINOF</name>
<evidence type="ECO:0000313" key="3">
    <source>
        <dbReference type="Proteomes" id="UP000734854"/>
    </source>
</evidence>
<dbReference type="PANTHER" id="PTHR35702">
    <property type="entry name" value="EXPRESSED PROTEIN"/>
    <property type="match status" value="1"/>
</dbReference>
<dbReference type="PANTHER" id="PTHR35702:SF1">
    <property type="entry name" value="EXPRESSED PROTEIN"/>
    <property type="match status" value="1"/>
</dbReference>
<organism evidence="2 3">
    <name type="scientific">Zingiber officinale</name>
    <name type="common">Ginger</name>
    <name type="synonym">Amomum zingiber</name>
    <dbReference type="NCBI Taxonomy" id="94328"/>
    <lineage>
        <taxon>Eukaryota</taxon>
        <taxon>Viridiplantae</taxon>
        <taxon>Streptophyta</taxon>
        <taxon>Embryophyta</taxon>
        <taxon>Tracheophyta</taxon>
        <taxon>Spermatophyta</taxon>
        <taxon>Magnoliopsida</taxon>
        <taxon>Liliopsida</taxon>
        <taxon>Zingiberales</taxon>
        <taxon>Zingiberaceae</taxon>
        <taxon>Zingiber</taxon>
    </lineage>
</organism>
<protein>
    <submittedName>
        <fullName evidence="2">Uncharacterized protein</fullName>
    </submittedName>
</protein>
<proteinExistence type="predicted"/>
<sequence length="334" mass="36349">MPSSFQHPPHSGACLARRLPLFGHKENWSREQVNPPSDAASALQIAVDQGIQASKSGSNSQFGRVMDLQKRRVQLLLFVAGLIALSMTASFDCPSALAAEKFREFVGEEAASKSGKFTFLNCFDMGSGTLACVAKEGVKLYVYNIRNSHVERVRQRATEIALTEAITGGLSASVAAKQALKAGTKAAKDASRQARRIVGPIISSGWDFFEAIYFGGTMTEGFLRGAGTLFGTYAGGYQGEQRLGRFGYLMGSHLGSWIGGRMGLMVYDIIYGLDYLINFVQPEEETSFAGNGDSGSEETYGSGQSIEYEIPSEQTEEYEHVDENREASEDWSLF</sequence>
<feature type="region of interest" description="Disordered" evidence="1">
    <location>
        <begin position="286"/>
        <end position="334"/>
    </location>
</feature>
<accession>A0A8J5F9X3</accession>
<evidence type="ECO:0000256" key="1">
    <source>
        <dbReference type="SAM" id="MobiDB-lite"/>
    </source>
</evidence>